<evidence type="ECO:0000256" key="4">
    <source>
        <dbReference type="ARBA" id="ARBA00022737"/>
    </source>
</evidence>
<evidence type="ECO:0000256" key="1">
    <source>
        <dbReference type="ARBA" id="ARBA00004430"/>
    </source>
</evidence>
<dbReference type="Pfam" id="PF25828">
    <property type="entry name" value="CC_Cfap43"/>
    <property type="match status" value="1"/>
</dbReference>
<keyword evidence="4" id="KW-0677">Repeat</keyword>
<feature type="region of interest" description="Disordered" evidence="10">
    <location>
        <begin position="575"/>
        <end position="594"/>
    </location>
</feature>
<proteinExistence type="predicted"/>
<evidence type="ECO:0000256" key="5">
    <source>
        <dbReference type="ARBA" id="ARBA00023054"/>
    </source>
</evidence>
<evidence type="ECO:0000256" key="7">
    <source>
        <dbReference type="ARBA" id="ARBA00023273"/>
    </source>
</evidence>
<feature type="coiled-coil region" evidence="9">
    <location>
        <begin position="1413"/>
        <end position="1440"/>
    </location>
</feature>
<dbReference type="GO" id="GO:0005930">
    <property type="term" value="C:axoneme"/>
    <property type="evidence" value="ECO:0007669"/>
    <property type="project" value="UniProtKB-SubCell"/>
</dbReference>
<feature type="compositionally biased region" description="Acidic residues" evidence="10">
    <location>
        <begin position="581"/>
        <end position="591"/>
    </location>
</feature>
<dbReference type="RefSeq" id="XP_044555022.1">
    <property type="nucleotide sequence ID" value="XM_044699922.1"/>
</dbReference>
<evidence type="ECO:0000256" key="3">
    <source>
        <dbReference type="ARBA" id="ARBA00022574"/>
    </source>
</evidence>
<keyword evidence="6" id="KW-0206">Cytoskeleton</keyword>
<reference evidence="12 13" key="1">
    <citation type="journal article" date="2018" name="BMC Genomics">
        <title>The genome of Naegleria lovaniensis, the basis for a comparative approach to unravel pathogenicity factors of the human pathogenic amoeba N. fowleri.</title>
        <authorList>
            <person name="Liechti N."/>
            <person name="Schurch N."/>
            <person name="Bruggmann R."/>
            <person name="Wittwer M."/>
        </authorList>
    </citation>
    <scope>NUCLEOTIDE SEQUENCE [LARGE SCALE GENOMIC DNA]</scope>
    <source>
        <strain evidence="12 13">ATCC 30569</strain>
    </source>
</reference>
<dbReference type="SMART" id="SM00320">
    <property type="entry name" value="WD40"/>
    <property type="match status" value="8"/>
</dbReference>
<dbReference type="SUPFAM" id="SSF50978">
    <property type="entry name" value="WD40 repeat-like"/>
    <property type="match status" value="2"/>
</dbReference>
<evidence type="ECO:0000256" key="8">
    <source>
        <dbReference type="PROSITE-ProRule" id="PRU00221"/>
    </source>
</evidence>
<dbReference type="Gene3D" id="2.130.10.10">
    <property type="entry name" value="YVTN repeat-like/Quinoprotein amine dehydrogenase"/>
    <property type="match status" value="3"/>
</dbReference>
<dbReference type="Proteomes" id="UP000816034">
    <property type="component" value="Unassembled WGS sequence"/>
</dbReference>
<feature type="coiled-coil region" evidence="9">
    <location>
        <begin position="752"/>
        <end position="781"/>
    </location>
</feature>
<feature type="repeat" description="WD" evidence="8">
    <location>
        <begin position="377"/>
        <end position="409"/>
    </location>
</feature>
<dbReference type="PROSITE" id="PS50294">
    <property type="entry name" value="WD_REPEATS_REGION"/>
    <property type="match status" value="1"/>
</dbReference>
<evidence type="ECO:0000256" key="9">
    <source>
        <dbReference type="SAM" id="Coils"/>
    </source>
</evidence>
<organism evidence="12 13">
    <name type="scientific">Naegleria lovaniensis</name>
    <name type="common">Amoeba</name>
    <dbReference type="NCBI Taxonomy" id="51637"/>
    <lineage>
        <taxon>Eukaryota</taxon>
        <taxon>Discoba</taxon>
        <taxon>Heterolobosea</taxon>
        <taxon>Tetramitia</taxon>
        <taxon>Eutetramitia</taxon>
        <taxon>Vahlkampfiidae</taxon>
        <taxon>Naegleria</taxon>
    </lineage>
</organism>
<feature type="compositionally biased region" description="Basic and acidic residues" evidence="10">
    <location>
        <begin position="1"/>
        <end position="23"/>
    </location>
</feature>
<dbReference type="PANTHER" id="PTHR14885:SF3">
    <property type="entry name" value="CILIA- AND FLAGELLA-ASSOCIATED PROTEIN 44"/>
    <property type="match status" value="1"/>
</dbReference>
<dbReference type="EMBL" id="PYSW02000003">
    <property type="protein sequence ID" value="KAG2393128.1"/>
    <property type="molecule type" value="Genomic_DNA"/>
</dbReference>
<accession>A0AA88KPH5</accession>
<dbReference type="Pfam" id="PF00400">
    <property type="entry name" value="WD40"/>
    <property type="match status" value="2"/>
</dbReference>
<keyword evidence="3 8" id="KW-0853">WD repeat</keyword>
<dbReference type="InterPro" id="IPR036322">
    <property type="entry name" value="WD40_repeat_dom_sf"/>
</dbReference>
<feature type="region of interest" description="Disordered" evidence="10">
    <location>
        <begin position="1286"/>
        <end position="1305"/>
    </location>
</feature>
<feature type="coiled-coil region" evidence="9">
    <location>
        <begin position="1474"/>
        <end position="1508"/>
    </location>
</feature>
<dbReference type="PANTHER" id="PTHR14885">
    <property type="entry name" value="CILIA- AND FLAGELLA-ASSOCIATED PROTEIN 43-RELATED"/>
    <property type="match status" value="1"/>
</dbReference>
<evidence type="ECO:0000256" key="2">
    <source>
        <dbReference type="ARBA" id="ARBA00022490"/>
    </source>
</evidence>
<dbReference type="InterPro" id="IPR015943">
    <property type="entry name" value="WD40/YVTN_repeat-like_dom_sf"/>
</dbReference>
<feature type="coiled-coil region" evidence="9">
    <location>
        <begin position="1351"/>
        <end position="1378"/>
    </location>
</feature>
<keyword evidence="5 9" id="KW-0175">Coiled coil</keyword>
<evidence type="ECO:0000259" key="11">
    <source>
        <dbReference type="Pfam" id="PF23409"/>
    </source>
</evidence>
<dbReference type="Pfam" id="PF23409">
    <property type="entry name" value="Beta-prop_EML"/>
    <property type="match status" value="1"/>
</dbReference>
<evidence type="ECO:0000256" key="6">
    <source>
        <dbReference type="ARBA" id="ARBA00023212"/>
    </source>
</evidence>
<dbReference type="InterPro" id="IPR055439">
    <property type="entry name" value="Beta-prop_EML_1st"/>
</dbReference>
<sequence>MDQRQPTEEEQLKQEQQEMKEIEAQLSQQQPSQKEYPSICVVDHSFGFESLKRNNICFVKENILVTTVGNTIQFFDIRDKRHRWITVPGTGGLGAVAVHPSKKYIAIGEKSREKPLVRIYEFKIESDDIDGISLEPFKTLRNGTLKAFSSISFNAKGDRLATVGSDPDYLLTIWNWQQEKIALRYKAFGQEVFSVSFSSSNDGQLTTSGTGHIKFWKMAKTFTGLKLKGQIGKFGKVDISDIASCVELPDGKVLSGSESGFLLLWDENLIKCLFTRANEEPCHVGGIEVVFFDETSKQFVTGGGDGFIRFWNFDKIDSAEPVDTNNIICLTPTREVMIDEGVSIITIVREGNVWVVQDSKGAFWKVQIDENERTKILSFHAGAITGLATSPCDHVAVTGGEDGTVRLFDYFWAKKEVYSSRFSSGVSKLIWNPPHVDLEGLTITVGFNDGSLRLLKRCEDSFCLMNVVKPHKQRINDFCYSNSSNWLATCSDDCTIFFLNSTTFEPIGYAKFEKPAKSLILTSNSNELLVLFKDGTIVRLESPDPSSLDTSKTFEFKPITKQVNFSQFLKKIEPPKKVKQDEDEEEEEEEKKEEVKEEVPVGIYFGTTSPEGNLLISLEKPQGVVEYEKSILSEYSSDIVYPTRIIGTYESICSSIKYSSCGNYLILGFKDGFVCLMDLQAGTEHRFEYVHDCMQGEITTAATSFDDSYLLTVGREGCFFSQRIPKHESQQGQKPVLTFKSEEKEVEDLTANQSVSIEEAREQEEINKKQEEARKRKMKKQQILQQIKTKYMELLKENDKREPELRLSREEIQVDVTLKDKVLESNKRLLEETRKEMEWQSAKHDIALKKLRDHFIDCLDVERIVLRAFKSGKIVTSFKTRKLDEDLKKEIEKVHQLINEEIHRKRALRNQIQDAPPHFETHDVENTPPSATNKKKKLNGTMSNFEKQEILKRENEERSRLRKLLLEKKPLDSDEDPEEIAEILRAQQNMGDYKLKTNNDYIVPDAQRVTTEKKLRQITLLQESMHTLRMVFNVRLLGLRDLKMRLIEKFRGYNEKIQEINNKIGIHEKLYEPELNDEEYPERRENITMTEIEGEDQEKVEEKANSVFSGASKKSSAKTHLHKNKEKDENGIPISRLSELEIAEKEAEYQRLLYEKNRYLRKQEKQIESFDTAIEDLRREKFKLEGDLKSADLKLLLLYRELKILRDYETKDIQKIQELLAKKQEKIAIQAQISECQELLRQKKKEVQQIKKQKYLIQEFNSLVPQNHAAYSELWKLFTGNDHDDDDENLSDVDSTTGDRKDKIPQGCSEELYHQVFDLKVRRIEQEKALNAIDKAAKSIKTKREGFQKIEANIIKDLNKIEDTIRETQREKQHKINDLETIVVLKFNQIQSLVQNKIPADLSDQIVFTNKSLQGLFARIRELSEERKILRRKYMELQKTQRTMLKEQKILEEKFQSEKDKVREVQMLKFGREINLEEMENAKIDLEAEELKSELNLREQESSRIQKEWDNKITEYKQTMIKITSENTQLLTRISELKAKQQELEHYLNLAQNTVIERMERAITTTKDNTTQYKQLINEQNSKIESVKNDIAMLTFKASSMGY</sequence>
<evidence type="ECO:0000256" key="10">
    <source>
        <dbReference type="SAM" id="MobiDB-lite"/>
    </source>
</evidence>
<feature type="compositionally biased region" description="Basic residues" evidence="10">
    <location>
        <begin position="1115"/>
        <end position="1124"/>
    </location>
</feature>
<comment type="subcellular location">
    <subcellularLocation>
        <location evidence="1">Cytoplasm</location>
        <location evidence="1">Cytoskeleton</location>
        <location evidence="1">Cilium axoneme</location>
    </subcellularLocation>
</comment>
<feature type="region of interest" description="Disordered" evidence="10">
    <location>
        <begin position="1"/>
        <end position="30"/>
    </location>
</feature>
<feature type="domain" description="EML-like first beta-propeller" evidence="11">
    <location>
        <begin position="96"/>
        <end position="313"/>
    </location>
</feature>
<dbReference type="GeneID" id="68102159"/>
<feature type="coiled-coil region" evidence="9">
    <location>
        <begin position="1142"/>
        <end position="1194"/>
    </location>
</feature>
<feature type="region of interest" description="Disordered" evidence="10">
    <location>
        <begin position="1106"/>
        <end position="1128"/>
    </location>
</feature>
<feature type="repeat" description="WD" evidence="8">
    <location>
        <begin position="280"/>
        <end position="314"/>
    </location>
</feature>
<gene>
    <name evidence="12" type="ORF">C9374_009705</name>
</gene>
<evidence type="ECO:0000313" key="12">
    <source>
        <dbReference type="EMBL" id="KAG2393128.1"/>
    </source>
</evidence>
<keyword evidence="2" id="KW-0963">Cytoplasm</keyword>
<keyword evidence="13" id="KW-1185">Reference proteome</keyword>
<protein>
    <recommendedName>
        <fullName evidence="11">EML-like first beta-propeller domain-containing protein</fullName>
    </recommendedName>
</protein>
<keyword evidence="7" id="KW-0966">Cell projection</keyword>
<comment type="caution">
    <text evidence="12">The sequence shown here is derived from an EMBL/GenBank/DDBJ whole genome shotgun (WGS) entry which is preliminary data.</text>
</comment>
<dbReference type="PROSITE" id="PS50082">
    <property type="entry name" value="WD_REPEATS_2"/>
    <property type="match status" value="2"/>
</dbReference>
<name>A0AA88KPH5_NAELO</name>
<dbReference type="InterPro" id="IPR001680">
    <property type="entry name" value="WD40_rpt"/>
</dbReference>
<evidence type="ECO:0000313" key="13">
    <source>
        <dbReference type="Proteomes" id="UP000816034"/>
    </source>
</evidence>